<keyword evidence="1" id="KW-0472">Membrane</keyword>
<organism evidence="2 3">
    <name type="scientific">Frieseomelitta varia</name>
    <dbReference type="NCBI Taxonomy" id="561572"/>
    <lineage>
        <taxon>Eukaryota</taxon>
        <taxon>Metazoa</taxon>
        <taxon>Ecdysozoa</taxon>
        <taxon>Arthropoda</taxon>
        <taxon>Hexapoda</taxon>
        <taxon>Insecta</taxon>
        <taxon>Pterygota</taxon>
        <taxon>Neoptera</taxon>
        <taxon>Endopterygota</taxon>
        <taxon>Hymenoptera</taxon>
        <taxon>Apocrita</taxon>
        <taxon>Aculeata</taxon>
        <taxon>Apoidea</taxon>
        <taxon>Anthophila</taxon>
        <taxon>Apidae</taxon>
        <taxon>Frieseomelitta</taxon>
    </lineage>
</organism>
<dbReference type="EMBL" id="WNWW01000852">
    <property type="protein sequence ID" value="KAF3421535.1"/>
    <property type="molecule type" value="Genomic_DNA"/>
</dbReference>
<keyword evidence="3" id="KW-1185">Reference proteome</keyword>
<accession>A0A833RXW6</accession>
<feature type="transmembrane region" description="Helical" evidence="1">
    <location>
        <begin position="53"/>
        <end position="73"/>
    </location>
</feature>
<comment type="caution">
    <text evidence="2">The sequence shown here is derived from an EMBL/GenBank/DDBJ whole genome shotgun (WGS) entry which is preliminary data.</text>
</comment>
<evidence type="ECO:0000256" key="1">
    <source>
        <dbReference type="SAM" id="Phobius"/>
    </source>
</evidence>
<gene>
    <name evidence="2" type="ORF">E2986_12114</name>
</gene>
<keyword evidence="1" id="KW-1133">Transmembrane helix</keyword>
<evidence type="ECO:0000313" key="3">
    <source>
        <dbReference type="Proteomes" id="UP000655588"/>
    </source>
</evidence>
<keyword evidence="1" id="KW-0812">Transmembrane</keyword>
<dbReference type="AlphaFoldDB" id="A0A833RXW6"/>
<reference evidence="2" key="1">
    <citation type="submission" date="2019-11" db="EMBL/GenBank/DDBJ databases">
        <title>The nuclear and mitochondrial genomes of Frieseomelitta varia - a highly eusocial stingless bee (Meliponini) with a permanently sterile worker caste.</title>
        <authorList>
            <person name="Freitas F.C.P."/>
            <person name="Lourenco A.P."/>
            <person name="Nunes F.M.F."/>
            <person name="Paschoal A.R."/>
            <person name="Abreu F.C.P."/>
            <person name="Barbin F.O."/>
            <person name="Bataglia L."/>
            <person name="Cardoso-Junior C.A.M."/>
            <person name="Cervoni M.S."/>
            <person name="Silva S.R."/>
            <person name="Dalarmi F."/>
            <person name="Del Lama M.A."/>
            <person name="Depintor T.S."/>
            <person name="Ferreira K.M."/>
            <person name="Goria P.S."/>
            <person name="Jaskot M.C."/>
            <person name="Lago D.C."/>
            <person name="Luna-Lucena D."/>
            <person name="Moda L.M."/>
            <person name="Nascimento L."/>
            <person name="Pedrino M."/>
            <person name="Rabico F.O."/>
            <person name="Sanches F.C."/>
            <person name="Santos D.E."/>
            <person name="Santos C.G."/>
            <person name="Vieira J."/>
            <person name="Lopes T.F."/>
            <person name="Barchuk A.R."/>
            <person name="Hartfelder K."/>
            <person name="Simoes Z.L.P."/>
            <person name="Bitondi M.M.G."/>
            <person name="Pinheiro D.G."/>
        </authorList>
    </citation>
    <scope>NUCLEOTIDE SEQUENCE</scope>
    <source>
        <strain evidence="2">USP_RPSP 00005682</strain>
        <tissue evidence="2">Whole individual</tissue>
    </source>
</reference>
<evidence type="ECO:0000313" key="2">
    <source>
        <dbReference type="EMBL" id="KAF3421535.1"/>
    </source>
</evidence>
<sequence length="167" mass="19150">MSLRNDIDDGHGNSDNCSVEEEKVEEKLPHASVLQFLLLVLILSETFECGTNRTYLSLFTAPIALLYMIVLNIRRKVEDEGKREKETYCKMLRNGERLFIGAPGSWYWQGQIYSISTAMRLEFLATMFVTPEADASGIAYLQPFLPPLIKRKTRTCRLKPVPFRLLT</sequence>
<name>A0A833RXW6_9HYME</name>
<dbReference type="Proteomes" id="UP000655588">
    <property type="component" value="Unassembled WGS sequence"/>
</dbReference>
<protein>
    <submittedName>
        <fullName evidence="2">Uncharacterized protein</fullName>
    </submittedName>
</protein>
<proteinExistence type="predicted"/>